<dbReference type="InterPro" id="IPR006140">
    <property type="entry name" value="D-isomer_DH_NAD-bd"/>
</dbReference>
<accession>A0A4V2Q251</accession>
<reference evidence="7 8" key="1">
    <citation type="submission" date="2019-03" db="EMBL/GenBank/DDBJ databases">
        <title>Genomic Encyclopedia of Archaeal and Bacterial Type Strains, Phase II (KMG-II): from individual species to whole genera.</title>
        <authorList>
            <person name="Goeker M."/>
        </authorList>
    </citation>
    <scope>NUCLEOTIDE SEQUENCE [LARGE SCALE GENOMIC DNA]</scope>
    <source>
        <strain evidence="7 8">DSM 26433</strain>
    </source>
</reference>
<feature type="domain" description="D-isomer specific 2-hydroxyacid dehydrogenase NAD-binding" evidence="6">
    <location>
        <begin position="109"/>
        <end position="279"/>
    </location>
</feature>
<gene>
    <name evidence="7" type="ORF">BXY66_2460</name>
</gene>
<comment type="caution">
    <text evidence="7">The sequence shown here is derived from an EMBL/GenBank/DDBJ whole genome shotgun (WGS) entry which is preliminary data.</text>
</comment>
<dbReference type="InterPro" id="IPR006139">
    <property type="entry name" value="D-isomer_2_OHA_DH_cat_dom"/>
</dbReference>
<dbReference type="GO" id="GO:0016618">
    <property type="term" value="F:hydroxypyruvate reductase [NAD(P)H] activity"/>
    <property type="evidence" value="ECO:0007669"/>
    <property type="project" value="TreeGrafter"/>
</dbReference>
<sequence>MADLLVLCNVTDEMRTRLDGGFEYQLAKDLEDVDAWMETQGAAVEYLLTDGHLGVPQNILAGLPNLKAISSYGVGYDSIDTTVTNARGLPVSHTPSVLDDEVATTALLLYLSVMRNFPAEVAHAASGAWERDGGLGLSRSADNRKIGILGLGRIGKAFARKMEPFNADICYTGRSRQDVPYRYFADLAEMAAEVDALVCIAPGGPATHHLVNSEVLRALGPEGVLVNVGRGSVVNEVALVAALDAGEVGGAGLDVFENEPHIPQALRQNPNVVVTPHIGSATVETRRAMGDLSIDNLLEFKARGRMITPVPECSHLFE</sequence>
<evidence type="ECO:0000256" key="4">
    <source>
        <dbReference type="RuleBase" id="RU003719"/>
    </source>
</evidence>
<dbReference type="EMBL" id="SMGR01000002">
    <property type="protein sequence ID" value="TCL01151.1"/>
    <property type="molecule type" value="Genomic_DNA"/>
</dbReference>
<dbReference type="OrthoDB" id="9793626at2"/>
<protein>
    <submittedName>
        <fullName evidence="7">Lactate dehydrogenase-like 2-hydroxyacid dehydrogenase</fullName>
    </submittedName>
</protein>
<dbReference type="GO" id="GO:0051287">
    <property type="term" value="F:NAD binding"/>
    <property type="evidence" value="ECO:0007669"/>
    <property type="project" value="InterPro"/>
</dbReference>
<dbReference type="SUPFAM" id="SSF52283">
    <property type="entry name" value="Formate/glycerate dehydrogenase catalytic domain-like"/>
    <property type="match status" value="1"/>
</dbReference>
<keyword evidence="1" id="KW-0521">NADP</keyword>
<dbReference type="GO" id="GO:0030267">
    <property type="term" value="F:glyoxylate reductase (NADPH) activity"/>
    <property type="evidence" value="ECO:0007669"/>
    <property type="project" value="TreeGrafter"/>
</dbReference>
<dbReference type="Gene3D" id="3.40.50.720">
    <property type="entry name" value="NAD(P)-binding Rossmann-like Domain"/>
    <property type="match status" value="2"/>
</dbReference>
<dbReference type="PANTHER" id="PTHR10996">
    <property type="entry name" value="2-HYDROXYACID DEHYDROGENASE-RELATED"/>
    <property type="match status" value="1"/>
</dbReference>
<keyword evidence="3" id="KW-0520">NAD</keyword>
<dbReference type="InterPro" id="IPR050223">
    <property type="entry name" value="D-isomer_2-hydroxyacid_DH"/>
</dbReference>
<dbReference type="CDD" id="cd12156">
    <property type="entry name" value="HPPR"/>
    <property type="match status" value="1"/>
</dbReference>
<dbReference type="SUPFAM" id="SSF51735">
    <property type="entry name" value="NAD(P)-binding Rossmann-fold domains"/>
    <property type="match status" value="1"/>
</dbReference>
<evidence type="ECO:0000259" key="5">
    <source>
        <dbReference type="Pfam" id="PF00389"/>
    </source>
</evidence>
<dbReference type="RefSeq" id="WP_132860493.1">
    <property type="nucleotide sequence ID" value="NZ_SMGR01000002.1"/>
</dbReference>
<dbReference type="GO" id="GO:0005829">
    <property type="term" value="C:cytosol"/>
    <property type="evidence" value="ECO:0007669"/>
    <property type="project" value="TreeGrafter"/>
</dbReference>
<evidence type="ECO:0000313" key="7">
    <source>
        <dbReference type="EMBL" id="TCL01151.1"/>
    </source>
</evidence>
<comment type="similarity">
    <text evidence="4">Belongs to the D-isomer specific 2-hydroxyacid dehydrogenase family.</text>
</comment>
<evidence type="ECO:0000256" key="3">
    <source>
        <dbReference type="ARBA" id="ARBA00023027"/>
    </source>
</evidence>
<evidence type="ECO:0000259" key="6">
    <source>
        <dbReference type="Pfam" id="PF02826"/>
    </source>
</evidence>
<organism evidence="7 8">
    <name type="scientific">Shimia isoporae</name>
    <dbReference type="NCBI Taxonomy" id="647720"/>
    <lineage>
        <taxon>Bacteria</taxon>
        <taxon>Pseudomonadati</taxon>
        <taxon>Pseudomonadota</taxon>
        <taxon>Alphaproteobacteria</taxon>
        <taxon>Rhodobacterales</taxon>
        <taxon>Roseobacteraceae</taxon>
    </lineage>
</organism>
<evidence type="ECO:0000256" key="1">
    <source>
        <dbReference type="ARBA" id="ARBA00022857"/>
    </source>
</evidence>
<dbReference type="InterPro" id="IPR036291">
    <property type="entry name" value="NAD(P)-bd_dom_sf"/>
</dbReference>
<dbReference type="PANTHER" id="PTHR10996:SF178">
    <property type="entry name" value="2-HYDROXYACID DEHYDROGENASE YGL185C-RELATED"/>
    <property type="match status" value="1"/>
</dbReference>
<evidence type="ECO:0000256" key="2">
    <source>
        <dbReference type="ARBA" id="ARBA00023002"/>
    </source>
</evidence>
<dbReference type="Proteomes" id="UP000295673">
    <property type="component" value="Unassembled WGS sequence"/>
</dbReference>
<evidence type="ECO:0000313" key="8">
    <source>
        <dbReference type="Proteomes" id="UP000295673"/>
    </source>
</evidence>
<dbReference type="Pfam" id="PF00389">
    <property type="entry name" value="2-Hacid_dh"/>
    <property type="match status" value="1"/>
</dbReference>
<keyword evidence="2 4" id="KW-0560">Oxidoreductase</keyword>
<feature type="domain" description="D-isomer specific 2-hydroxyacid dehydrogenase catalytic" evidence="5">
    <location>
        <begin position="44"/>
        <end position="310"/>
    </location>
</feature>
<proteinExistence type="inferred from homology"/>
<keyword evidence="8" id="KW-1185">Reference proteome</keyword>
<dbReference type="AlphaFoldDB" id="A0A4V2Q251"/>
<dbReference type="FunFam" id="3.40.50.720:FF:000213">
    <property type="entry name" value="Putative 2-hydroxyacid dehydrogenase"/>
    <property type="match status" value="1"/>
</dbReference>
<name>A0A4V2Q251_9RHOB</name>
<dbReference type="Pfam" id="PF02826">
    <property type="entry name" value="2-Hacid_dh_C"/>
    <property type="match status" value="1"/>
</dbReference>